<keyword evidence="3" id="KW-0157">Chromophore</keyword>
<dbReference type="InterPro" id="IPR035965">
    <property type="entry name" value="PAS-like_dom_sf"/>
</dbReference>
<reference evidence="6 7" key="1">
    <citation type="submission" date="2020-01" db="EMBL/GenBank/DDBJ databases">
        <title>Identification and distribution of gene clusters putatively required for synthesis of sphingolipid metabolism inhibitors in phylogenetically diverse species of the filamentous fungus Fusarium.</title>
        <authorList>
            <person name="Kim H.-S."/>
            <person name="Busman M."/>
            <person name="Brown D.W."/>
            <person name="Divon H."/>
            <person name="Uhlig S."/>
            <person name="Proctor R.H."/>
        </authorList>
    </citation>
    <scope>NUCLEOTIDE SEQUENCE [LARGE SCALE GENOMIC DNA]</scope>
    <source>
        <strain evidence="6 7">NRRL 13308</strain>
    </source>
</reference>
<keyword evidence="2" id="KW-0288">FMN</keyword>
<feature type="region of interest" description="Disordered" evidence="4">
    <location>
        <begin position="261"/>
        <end position="301"/>
    </location>
</feature>
<dbReference type="InterPro" id="IPR019587">
    <property type="entry name" value="Polyketide_cyclase/dehydratase"/>
</dbReference>
<dbReference type="CDD" id="cd07821">
    <property type="entry name" value="PYR_PYL_RCAR_like"/>
    <property type="match status" value="1"/>
</dbReference>
<dbReference type="Proteomes" id="UP000536711">
    <property type="component" value="Unassembled WGS sequence"/>
</dbReference>
<evidence type="ECO:0000256" key="3">
    <source>
        <dbReference type="ARBA" id="ARBA00022991"/>
    </source>
</evidence>
<protein>
    <submittedName>
        <fullName evidence="6">White collar 1</fullName>
    </submittedName>
</protein>
<feature type="compositionally biased region" description="Polar residues" evidence="4">
    <location>
        <begin position="357"/>
        <end position="384"/>
    </location>
</feature>
<dbReference type="Pfam" id="PF13426">
    <property type="entry name" value="PAS_9"/>
    <property type="match status" value="1"/>
</dbReference>
<dbReference type="PROSITE" id="PS50112">
    <property type="entry name" value="PAS"/>
    <property type="match status" value="1"/>
</dbReference>
<dbReference type="InterPro" id="IPR023393">
    <property type="entry name" value="START-like_dom_sf"/>
</dbReference>
<dbReference type="Gene3D" id="3.30.450.20">
    <property type="entry name" value="PAS domain"/>
    <property type="match status" value="1"/>
</dbReference>
<keyword evidence="1" id="KW-0285">Flavoprotein</keyword>
<evidence type="ECO:0000256" key="2">
    <source>
        <dbReference type="ARBA" id="ARBA00022643"/>
    </source>
</evidence>
<feature type="region of interest" description="Disordered" evidence="4">
    <location>
        <begin position="350"/>
        <end position="384"/>
    </location>
</feature>
<dbReference type="GO" id="GO:0005634">
    <property type="term" value="C:nucleus"/>
    <property type="evidence" value="ECO:0007669"/>
    <property type="project" value="TreeGrafter"/>
</dbReference>
<comment type="caution">
    <text evidence="6">The sequence shown here is derived from an EMBL/GenBank/DDBJ whole genome shotgun (WGS) entry which is preliminary data.</text>
</comment>
<name>A0A8H4NJ38_9HYPO</name>
<sequence>MPRTLIYRVTPELDYAIEEVWSIIFKFDAVAAWSPMVVQCTTEGEGIGAVRSAVTDSGAHFNEKLEIFDHEARTISYSFEEPVPFPATIQAMRDALNQIRCLFDIESMMVIWLKPPIKDANTGPHSSNRAPAARKRVSNKWVSEFDSRHGTIQLRVWKQMAWAFKDKEIQPFRDTITAYKVSLDMALSAMTFSTIASLNERTKRFKRAFKEEFKDIKSRLQALDNHRIELGSVAGCKGSEWYGTEADFAMKRFLEYTESLPDSPPASFPGSPIQYLSEDGDELDTRQALPDTRSSRHLNDINSTVSLPGRKYVGLFSDTDPPQIIIYPFNPDLPTDEERMPEWMEDLLLGPIDTDSAPESGSPSNNQIGSKAPDPTTNQDIDGEKLSTNNILSSKVCPWPMHHKAKAQISTTSADLTTPGSKDIYITSAFDAVKVLFLVVNQDNPQFDIGQIDMTCSFVICDVALEDYPIVYASDSFQTLAGYSRHEVLGRNCRFLQSPDGKVERSSPRLFVDNGTAYSLKKSVQEGRETQISMINYRNGGQPFLNHLSIIPIPWDTDEIRD</sequence>
<evidence type="ECO:0000256" key="1">
    <source>
        <dbReference type="ARBA" id="ARBA00022630"/>
    </source>
</evidence>
<feature type="domain" description="PAS" evidence="5">
    <location>
        <begin position="470"/>
        <end position="492"/>
    </location>
</feature>
<dbReference type="SUPFAM" id="SSF55785">
    <property type="entry name" value="PYP-like sensor domain (PAS domain)"/>
    <property type="match status" value="1"/>
</dbReference>
<dbReference type="CDD" id="cd00130">
    <property type="entry name" value="PAS"/>
    <property type="match status" value="1"/>
</dbReference>
<organism evidence="6 7">
    <name type="scientific">Fusarium acutatum</name>
    <dbReference type="NCBI Taxonomy" id="78861"/>
    <lineage>
        <taxon>Eukaryota</taxon>
        <taxon>Fungi</taxon>
        <taxon>Dikarya</taxon>
        <taxon>Ascomycota</taxon>
        <taxon>Pezizomycotina</taxon>
        <taxon>Sordariomycetes</taxon>
        <taxon>Hypocreomycetidae</taxon>
        <taxon>Hypocreales</taxon>
        <taxon>Nectriaceae</taxon>
        <taxon>Fusarium</taxon>
        <taxon>Fusarium fujikuroi species complex</taxon>
    </lineage>
</organism>
<evidence type="ECO:0000313" key="7">
    <source>
        <dbReference type="Proteomes" id="UP000536711"/>
    </source>
</evidence>
<proteinExistence type="predicted"/>
<dbReference type="AlphaFoldDB" id="A0A8H4NJ38"/>
<accession>A0A8H4NJ38</accession>
<dbReference type="PANTHER" id="PTHR47429:SF7">
    <property type="entry name" value="GATA-FACTOR"/>
    <property type="match status" value="1"/>
</dbReference>
<dbReference type="OrthoDB" id="447251at2759"/>
<evidence type="ECO:0000256" key="4">
    <source>
        <dbReference type="SAM" id="MobiDB-lite"/>
    </source>
</evidence>
<evidence type="ECO:0000313" key="6">
    <source>
        <dbReference type="EMBL" id="KAF4417022.1"/>
    </source>
</evidence>
<evidence type="ECO:0000259" key="5">
    <source>
        <dbReference type="PROSITE" id="PS50112"/>
    </source>
</evidence>
<dbReference type="SUPFAM" id="SSF55961">
    <property type="entry name" value="Bet v1-like"/>
    <property type="match status" value="1"/>
</dbReference>
<dbReference type="Gene3D" id="3.30.530.20">
    <property type="match status" value="1"/>
</dbReference>
<dbReference type="PANTHER" id="PTHR47429">
    <property type="entry name" value="PROTEIN TWIN LOV 1"/>
    <property type="match status" value="1"/>
</dbReference>
<gene>
    <name evidence="6" type="ORF">FACUT_12500</name>
</gene>
<dbReference type="EMBL" id="JAADJF010000457">
    <property type="protein sequence ID" value="KAF4417022.1"/>
    <property type="molecule type" value="Genomic_DNA"/>
</dbReference>
<dbReference type="Pfam" id="PF10604">
    <property type="entry name" value="Polyketide_cyc2"/>
    <property type="match status" value="1"/>
</dbReference>
<keyword evidence="7" id="KW-1185">Reference proteome</keyword>
<dbReference type="InterPro" id="IPR000014">
    <property type="entry name" value="PAS"/>
</dbReference>